<dbReference type="AlphaFoldDB" id="A0A077P6L1"/>
<accession>A0A077P6L1</accession>
<sequence length="70" mass="8184">MMVLILSFRISCYVLKYIPVRIEDNPSPKPTQTSIKHPFSDALENFVFRLIFVLLTLVQLRSNCIEKLSR</sequence>
<name>A0A077P6L1_XENBV</name>
<gene>
    <name evidence="1" type="ORF">XBO1_1900063</name>
</gene>
<organism evidence="1">
    <name type="scientific">Xenorhabdus bovienii str. oregonense</name>
    <dbReference type="NCBI Taxonomy" id="1398202"/>
    <lineage>
        <taxon>Bacteria</taxon>
        <taxon>Pseudomonadati</taxon>
        <taxon>Pseudomonadota</taxon>
        <taxon>Gammaproteobacteria</taxon>
        <taxon>Enterobacterales</taxon>
        <taxon>Morganellaceae</taxon>
        <taxon>Xenorhabdus</taxon>
    </lineage>
</organism>
<evidence type="ECO:0000313" key="1">
    <source>
        <dbReference type="EMBL" id="CDH05446.1"/>
    </source>
</evidence>
<protein>
    <submittedName>
        <fullName evidence="1">Uncharacterized protein</fullName>
    </submittedName>
</protein>
<dbReference type="EMBL" id="CBSX010000102">
    <property type="protein sequence ID" value="CDH05446.1"/>
    <property type="molecule type" value="Genomic_DNA"/>
</dbReference>
<dbReference type="Proteomes" id="UP000028483">
    <property type="component" value="Unassembled WGS sequence"/>
</dbReference>
<reference evidence="1" key="1">
    <citation type="submission" date="2013-07" db="EMBL/GenBank/DDBJ databases">
        <title>Sub-species coevolution in mutualistic symbiosis.</title>
        <authorList>
            <person name="Murfin K."/>
            <person name="Klassen J."/>
            <person name="Lee M."/>
            <person name="Forst S."/>
            <person name="Stock P."/>
            <person name="Goodrich-Blair H."/>
        </authorList>
    </citation>
    <scope>NUCLEOTIDE SEQUENCE [LARGE SCALE GENOMIC DNA]</scope>
    <source>
        <strain evidence="1">Oregonense</strain>
    </source>
</reference>
<dbReference type="HOGENOM" id="CLU_2756916_0_0_6"/>
<proteinExistence type="predicted"/>
<comment type="caution">
    <text evidence="1">The sequence shown here is derived from an EMBL/GenBank/DDBJ whole genome shotgun (WGS) entry which is preliminary data.</text>
</comment>